<protein>
    <submittedName>
        <fullName evidence="2">Uncharacterized protein</fullName>
    </submittedName>
</protein>
<feature type="signal peptide" evidence="1">
    <location>
        <begin position="1"/>
        <end position="26"/>
    </location>
</feature>
<keyword evidence="1" id="KW-0732">Signal</keyword>
<evidence type="ECO:0000313" key="2">
    <source>
        <dbReference type="EMBL" id="NKG22573.1"/>
    </source>
</evidence>
<name>A0ABX1G8J0_9MICC</name>
<gene>
    <name evidence="2" type="ORF">HED64_17885</name>
</gene>
<dbReference type="Proteomes" id="UP000746595">
    <property type="component" value="Unassembled WGS sequence"/>
</dbReference>
<dbReference type="EMBL" id="JAAWVT010000012">
    <property type="protein sequence ID" value="NKG22573.1"/>
    <property type="molecule type" value="Genomic_DNA"/>
</dbReference>
<evidence type="ECO:0000313" key="3">
    <source>
        <dbReference type="Proteomes" id="UP000746595"/>
    </source>
</evidence>
<sequence length="153" mass="15616">MKNSRITLLGAACLLLALTGCAPTPAGDQPSADDVTAQDPRIKVLMDDLQASTESEVGARLATAGGGISQMPNAMSFSDLSGKGPFTIYFTCQVPQGAVTLTLDSTTETAVNCDEGTKKITGVQQIALTGGLNIEVTGEAEAGVWALVAKGRA</sequence>
<dbReference type="PROSITE" id="PS51257">
    <property type="entry name" value="PROKAR_LIPOPROTEIN"/>
    <property type="match status" value="1"/>
</dbReference>
<organism evidence="2 3">
    <name type="scientific">Paeniglutamicibacter terrestris</name>
    <dbReference type="NCBI Taxonomy" id="2723403"/>
    <lineage>
        <taxon>Bacteria</taxon>
        <taxon>Bacillati</taxon>
        <taxon>Actinomycetota</taxon>
        <taxon>Actinomycetes</taxon>
        <taxon>Micrococcales</taxon>
        <taxon>Micrococcaceae</taxon>
        <taxon>Paeniglutamicibacter</taxon>
    </lineage>
</organism>
<accession>A0ABX1G8J0</accession>
<dbReference type="RefSeq" id="WP_168153322.1">
    <property type="nucleotide sequence ID" value="NZ_JAAWVT010000012.1"/>
</dbReference>
<comment type="caution">
    <text evidence="2">The sequence shown here is derived from an EMBL/GenBank/DDBJ whole genome shotgun (WGS) entry which is preliminary data.</text>
</comment>
<feature type="chain" id="PRO_5046757328" evidence="1">
    <location>
        <begin position="27"/>
        <end position="153"/>
    </location>
</feature>
<evidence type="ECO:0000256" key="1">
    <source>
        <dbReference type="SAM" id="SignalP"/>
    </source>
</evidence>
<keyword evidence="3" id="KW-1185">Reference proteome</keyword>
<reference evidence="2 3" key="1">
    <citation type="submission" date="2020-04" db="EMBL/GenBank/DDBJ databases">
        <title>Paeniglutamicibacter sp. ANT13_2, a novel actinomycete isolated from sediment in Antarctica.</title>
        <authorList>
            <person name="Sakdapetsiri C."/>
            <person name="Pinyakong O."/>
        </authorList>
    </citation>
    <scope>NUCLEOTIDE SEQUENCE [LARGE SCALE GENOMIC DNA]</scope>
    <source>
        <strain evidence="2 3">ANT13_2</strain>
    </source>
</reference>
<proteinExistence type="predicted"/>